<evidence type="ECO:0000313" key="9">
    <source>
        <dbReference type="Proteomes" id="UP000290289"/>
    </source>
</evidence>
<dbReference type="Proteomes" id="UP000290289">
    <property type="component" value="Chromosome 14"/>
</dbReference>
<evidence type="ECO:0000259" key="7">
    <source>
        <dbReference type="PROSITE" id="PS50888"/>
    </source>
</evidence>
<dbReference type="AlphaFoldDB" id="A0A498HZI2"/>
<dbReference type="GO" id="GO:0080090">
    <property type="term" value="P:regulation of primary metabolic process"/>
    <property type="evidence" value="ECO:0007669"/>
    <property type="project" value="UniProtKB-ARBA"/>
</dbReference>
<sequence>LHGVAAAAPAAPTSYCWFSITHVFELKTAGLLSFLGKFFDKRVETEIWVLLLGIKDSKFKALDMAVPENLRKQLALAVRSIQWSYGIFWSISARQPGVLEWGDGYYNGDIKTRKTVQAIELNADQMGLQRSEQLRELYESLSAGEASPQARRPSASLSPEDLADTEWLPGRTLANGKPTWLCNAHYADSKVFSRSLLAKTVVCFPFLGGVIEIGVTELVLEDPSLIQHVKTSFLEAPYPIIASKRTNPSAGSTRNDNDLACAVLDDDVVDTKFIPVVGCQEMDVTSPDDSSNCLGRPNQPVDDSFIAEGMNRGASQVQSWQFMDDEISNFVHHSMDSSDCISQTLVYPEKVLFGPKTEKVNDHCPHELKECNNTKMTSSETQGNDLQYQSVLSALLKSSHQLVLGPHFRNSHQESSFASWKRGWFVKCWTQRSGTPQKLLKKILFEVPQMHVDCVLVSPADKSNVNGVWRPEADEIGTNHALSERRRREKLNERFCILKSMVPSVSKVGKTPFKILFTDIKCKVICFSTLFTQEDKVSILDDAIEYLKDLEKRVEELESLREPTDSEAKIKRKLQDTVERTSDNCCNTKISNGKKPIVYKRKASDMDETEPEINHIVSKNSSSDNITVNMTNKDVLIEMKFPWREGVLLEIMDTTSRLHLDTHSVQSSTADGILSLTIKSRFRGTSIASTGTIKQALHRIARS</sequence>
<keyword evidence="2" id="KW-0805">Transcription regulation</keyword>
<evidence type="ECO:0000256" key="4">
    <source>
        <dbReference type="ARBA" id="ARBA00023163"/>
    </source>
</evidence>
<keyword evidence="5" id="KW-0539">Nucleus</keyword>
<evidence type="ECO:0000256" key="5">
    <source>
        <dbReference type="ARBA" id="ARBA00023242"/>
    </source>
</evidence>
<dbReference type="PROSITE" id="PS50888">
    <property type="entry name" value="BHLH"/>
    <property type="match status" value="1"/>
</dbReference>
<reference evidence="8 9" key="1">
    <citation type="submission" date="2018-10" db="EMBL/GenBank/DDBJ databases">
        <title>A high-quality apple genome assembly.</title>
        <authorList>
            <person name="Hu J."/>
        </authorList>
    </citation>
    <scope>NUCLEOTIDE SEQUENCE [LARGE SCALE GENOMIC DNA]</scope>
    <source>
        <strain evidence="9">cv. HFTH1</strain>
        <tissue evidence="8">Young leaf</tissue>
    </source>
</reference>
<dbReference type="InterPro" id="IPR036638">
    <property type="entry name" value="HLH_DNA-bd_sf"/>
</dbReference>
<dbReference type="PANTHER" id="PTHR46266:SF3">
    <property type="entry name" value="TRANSCRIPTION FACTOR EGL1"/>
    <property type="match status" value="1"/>
</dbReference>
<dbReference type="Pfam" id="PF14215">
    <property type="entry name" value="bHLH-MYC_N"/>
    <property type="match status" value="1"/>
</dbReference>
<keyword evidence="4" id="KW-0804">Transcription</keyword>
<protein>
    <recommendedName>
        <fullName evidence="7">BHLH domain-containing protein</fullName>
    </recommendedName>
</protein>
<name>A0A498HZI2_MALDO</name>
<dbReference type="SMART" id="SM00353">
    <property type="entry name" value="HLH"/>
    <property type="match status" value="1"/>
</dbReference>
<evidence type="ECO:0000256" key="1">
    <source>
        <dbReference type="ARBA" id="ARBA00004123"/>
    </source>
</evidence>
<dbReference type="InterPro" id="IPR025610">
    <property type="entry name" value="MYC/MYB_N"/>
</dbReference>
<evidence type="ECO:0000256" key="6">
    <source>
        <dbReference type="SAM" id="Coils"/>
    </source>
</evidence>
<organism evidence="8 9">
    <name type="scientific">Malus domestica</name>
    <name type="common">Apple</name>
    <name type="synonym">Pyrus malus</name>
    <dbReference type="NCBI Taxonomy" id="3750"/>
    <lineage>
        <taxon>Eukaryota</taxon>
        <taxon>Viridiplantae</taxon>
        <taxon>Streptophyta</taxon>
        <taxon>Embryophyta</taxon>
        <taxon>Tracheophyta</taxon>
        <taxon>Spermatophyta</taxon>
        <taxon>Magnoliopsida</taxon>
        <taxon>eudicotyledons</taxon>
        <taxon>Gunneridae</taxon>
        <taxon>Pentapetalae</taxon>
        <taxon>rosids</taxon>
        <taxon>fabids</taxon>
        <taxon>Rosales</taxon>
        <taxon>Rosaceae</taxon>
        <taxon>Amygdaloideae</taxon>
        <taxon>Maleae</taxon>
        <taxon>Malus</taxon>
    </lineage>
</organism>
<proteinExistence type="predicted"/>
<keyword evidence="6" id="KW-0175">Coiled coil</keyword>
<evidence type="ECO:0000256" key="2">
    <source>
        <dbReference type="ARBA" id="ARBA00023015"/>
    </source>
</evidence>
<dbReference type="GO" id="GO:0046983">
    <property type="term" value="F:protein dimerization activity"/>
    <property type="evidence" value="ECO:0007669"/>
    <property type="project" value="InterPro"/>
</dbReference>
<gene>
    <name evidence="8" type="ORF">DVH24_019906</name>
</gene>
<comment type="subcellular location">
    <subcellularLocation>
        <location evidence="1">Nucleus</location>
    </subcellularLocation>
</comment>
<dbReference type="PANTHER" id="PTHR46266">
    <property type="entry name" value="TRANSCRIPTION FACTOR TT8"/>
    <property type="match status" value="1"/>
</dbReference>
<comment type="caution">
    <text evidence="8">The sequence shown here is derived from an EMBL/GenBank/DDBJ whole genome shotgun (WGS) entry which is preliminary data.</text>
</comment>
<dbReference type="Pfam" id="PF22754">
    <property type="entry name" value="bHLH-TF_ACT-like_plant"/>
    <property type="match status" value="1"/>
</dbReference>
<dbReference type="Pfam" id="PF00010">
    <property type="entry name" value="HLH"/>
    <property type="match status" value="1"/>
</dbReference>
<feature type="domain" description="BHLH" evidence="7">
    <location>
        <begin position="475"/>
        <end position="550"/>
    </location>
</feature>
<dbReference type="EMBL" id="RDQH01000340">
    <property type="protein sequence ID" value="RXH77018.1"/>
    <property type="molecule type" value="Genomic_DNA"/>
</dbReference>
<feature type="non-terminal residue" evidence="8">
    <location>
        <position position="1"/>
    </location>
</feature>
<dbReference type="STRING" id="3750.A0A498HZI2"/>
<dbReference type="SUPFAM" id="SSF47459">
    <property type="entry name" value="HLH, helix-loop-helix DNA-binding domain"/>
    <property type="match status" value="1"/>
</dbReference>
<keyword evidence="9" id="KW-1185">Reference proteome</keyword>
<dbReference type="InterPro" id="IPR011598">
    <property type="entry name" value="bHLH_dom"/>
</dbReference>
<evidence type="ECO:0000313" key="8">
    <source>
        <dbReference type="EMBL" id="RXH77018.1"/>
    </source>
</evidence>
<evidence type="ECO:0000256" key="3">
    <source>
        <dbReference type="ARBA" id="ARBA00023159"/>
    </source>
</evidence>
<feature type="coiled-coil region" evidence="6">
    <location>
        <begin position="540"/>
        <end position="567"/>
    </location>
</feature>
<accession>A0A498HZI2</accession>
<dbReference type="InterPro" id="IPR054502">
    <property type="entry name" value="bHLH-TF_ACT-like_plant"/>
</dbReference>
<keyword evidence="3" id="KW-0010">Activator</keyword>
<dbReference type="GO" id="GO:0005634">
    <property type="term" value="C:nucleus"/>
    <property type="evidence" value="ECO:0007669"/>
    <property type="project" value="UniProtKB-SubCell"/>
</dbReference>
<dbReference type="Gene3D" id="4.10.280.10">
    <property type="entry name" value="Helix-loop-helix DNA-binding domain"/>
    <property type="match status" value="1"/>
</dbReference>